<evidence type="ECO:0000313" key="2">
    <source>
        <dbReference type="EMBL" id="AVZ73716.1"/>
    </source>
</evidence>
<proteinExistence type="predicted"/>
<sequence>MSRIRWAGRWRRPSRRASQPRLLDRFHLEVVPSPSGVTHHLFSNPANLTGQSTSAAAARRRSPPGCS</sequence>
<evidence type="ECO:0000313" key="3">
    <source>
        <dbReference type="Proteomes" id="UP000244201"/>
    </source>
</evidence>
<dbReference type="KEGG" id="slk:SLUN_17570"/>
<reference evidence="2 3" key="1">
    <citation type="submission" date="2018-01" db="EMBL/GenBank/DDBJ databases">
        <title>Complete genome sequence of Streptomyces lunaelactis MM109T, a Ferroverdin A producer isolated from cave moonmilk deposits.</title>
        <authorList>
            <person name="Naome A."/>
            <person name="Martinet L."/>
            <person name="Maciejewska M."/>
            <person name="Anderssen S."/>
            <person name="Adam D."/>
            <person name="Tenconi E."/>
            <person name="Deflandre B."/>
            <person name="Arguelles-Arias A."/>
            <person name="Calusinska M."/>
            <person name="Copieters W."/>
            <person name="Karim L."/>
            <person name="Hanikenne M."/>
            <person name="Baurain D."/>
            <person name="van Wezel G."/>
            <person name="Smargiasso N."/>
            <person name="de Pauw E."/>
            <person name="Delfosse P."/>
            <person name="Rigali S."/>
        </authorList>
    </citation>
    <scope>NUCLEOTIDE SEQUENCE [LARGE SCALE GENOMIC DNA]</scope>
    <source>
        <strain evidence="2 3">MM109</strain>
    </source>
</reference>
<accession>A0A2R4T3P3</accession>
<dbReference type="Proteomes" id="UP000244201">
    <property type="component" value="Chromosome"/>
</dbReference>
<organism evidence="2 3">
    <name type="scientific">Streptomyces lunaelactis</name>
    <dbReference type="NCBI Taxonomy" id="1535768"/>
    <lineage>
        <taxon>Bacteria</taxon>
        <taxon>Bacillati</taxon>
        <taxon>Actinomycetota</taxon>
        <taxon>Actinomycetes</taxon>
        <taxon>Kitasatosporales</taxon>
        <taxon>Streptomycetaceae</taxon>
        <taxon>Streptomyces</taxon>
    </lineage>
</organism>
<gene>
    <name evidence="2" type="ORF">SLUN_17570</name>
</gene>
<protein>
    <submittedName>
        <fullName evidence="2">Uncharacterized protein</fullName>
    </submittedName>
</protein>
<feature type="compositionally biased region" description="Polar residues" evidence="1">
    <location>
        <begin position="44"/>
        <end position="54"/>
    </location>
</feature>
<dbReference type="AlphaFoldDB" id="A0A2R4T3P3"/>
<feature type="compositionally biased region" description="Basic residues" evidence="1">
    <location>
        <begin position="58"/>
        <end position="67"/>
    </location>
</feature>
<name>A0A2R4T3P3_9ACTN</name>
<dbReference type="EMBL" id="CP026304">
    <property type="protein sequence ID" value="AVZ73716.1"/>
    <property type="molecule type" value="Genomic_DNA"/>
</dbReference>
<keyword evidence="3" id="KW-1185">Reference proteome</keyword>
<feature type="region of interest" description="Disordered" evidence="1">
    <location>
        <begin position="41"/>
        <end position="67"/>
    </location>
</feature>
<evidence type="ECO:0000256" key="1">
    <source>
        <dbReference type="SAM" id="MobiDB-lite"/>
    </source>
</evidence>